<comment type="caution">
    <text evidence="2">The sequence shown here is derived from an EMBL/GenBank/DDBJ whole genome shotgun (WGS) entry which is preliminary data.</text>
</comment>
<dbReference type="Proteomes" id="UP000669239">
    <property type="component" value="Unassembled WGS sequence"/>
</dbReference>
<keyword evidence="4" id="KW-1185">Reference proteome</keyword>
<dbReference type="Pfam" id="PF10694">
    <property type="entry name" value="DUF2500"/>
    <property type="match status" value="1"/>
</dbReference>
<reference evidence="3" key="2">
    <citation type="submission" date="2020-02" db="EMBL/GenBank/DDBJ databases">
        <authorList>
            <person name="Littmann E."/>
            <person name="Sorbara M."/>
        </authorList>
    </citation>
    <scope>NUCLEOTIDE SEQUENCE</scope>
    <source>
        <strain evidence="3">MSK.1.17</strain>
    </source>
</reference>
<gene>
    <name evidence="3" type="ORF">G5B36_01140</name>
    <name evidence="2" type="ORF">L0N08_02120</name>
</gene>
<dbReference type="RefSeq" id="WP_117557979.1">
    <property type="nucleotide sequence ID" value="NZ_CAXTHN010000072.1"/>
</dbReference>
<dbReference type="EMBL" id="JAKNGE010000002">
    <property type="protein sequence ID" value="MCG4744202.1"/>
    <property type="molecule type" value="Genomic_DNA"/>
</dbReference>
<proteinExistence type="predicted"/>
<evidence type="ECO:0000313" key="5">
    <source>
        <dbReference type="Proteomes" id="UP001299608"/>
    </source>
</evidence>
<dbReference type="EMBL" id="JAAITT010000001">
    <property type="protein sequence ID" value="NSJ47316.1"/>
    <property type="molecule type" value="Genomic_DNA"/>
</dbReference>
<reference evidence="2" key="3">
    <citation type="submission" date="2022-01" db="EMBL/GenBank/DDBJ databases">
        <title>Collection of gut derived symbiotic bacterial strains cultured from healthy donors.</title>
        <authorList>
            <person name="Lin H."/>
            <person name="Kohout C."/>
            <person name="Waligurski E."/>
            <person name="Pamer E.G."/>
        </authorList>
    </citation>
    <scope>NUCLEOTIDE SEQUENCE</scope>
    <source>
        <strain evidence="2">DFI.6.55</strain>
    </source>
</reference>
<accession>A0AAX1SM84</accession>
<feature type="transmembrane region" description="Helical" evidence="1">
    <location>
        <begin position="6"/>
        <end position="32"/>
    </location>
</feature>
<keyword evidence="1" id="KW-0812">Transmembrane</keyword>
<reference evidence="3 4" key="1">
    <citation type="journal article" date="2020" name="Cell Host Microbe">
        <title>Functional and Genomic Variation between Human-Derived Isolates of Lachnospiraceae Reveals Inter- and Intra-Species Diversity.</title>
        <authorList>
            <person name="Sorbara M.T."/>
            <person name="Littmann E.R."/>
            <person name="Fontana E."/>
            <person name="Moody T.U."/>
            <person name="Kohout C.E."/>
            <person name="Gjonbalaj M."/>
            <person name="Eaton V."/>
            <person name="Seok R."/>
            <person name="Leiner I.M."/>
            <person name="Pamer E.G."/>
        </authorList>
    </citation>
    <scope>NUCLEOTIDE SEQUENCE [LARGE SCALE GENOMIC DNA]</scope>
    <source>
        <strain evidence="3 4">MSK.1.17</strain>
    </source>
</reference>
<keyword evidence="1" id="KW-0472">Membrane</keyword>
<name>A0AAX1SM84_9FIRM</name>
<dbReference type="Gene3D" id="2.40.50.660">
    <property type="match status" value="1"/>
</dbReference>
<protein>
    <submittedName>
        <fullName evidence="2">DUF2500 domain-containing protein</fullName>
    </submittedName>
</protein>
<keyword evidence="1" id="KW-1133">Transmembrane helix</keyword>
<sequence length="136" mass="14869">MFMDSFFWGGGFEVIFSLMSVIVIGMFIVVAVKGIGQWNKNNQSPRLTVPASVTAKRTNVSRHQHANAGDVTGAHGFHSTSTTSYYVTFQVESGDRMELSVTGREYGMLSEGDAGRLSFQGTRYLGFERQDVGSGI</sequence>
<evidence type="ECO:0000256" key="1">
    <source>
        <dbReference type="SAM" id="Phobius"/>
    </source>
</evidence>
<organism evidence="2 5">
    <name type="scientific">Enterocloster aldenensis</name>
    <dbReference type="NCBI Taxonomy" id="358742"/>
    <lineage>
        <taxon>Bacteria</taxon>
        <taxon>Bacillati</taxon>
        <taxon>Bacillota</taxon>
        <taxon>Clostridia</taxon>
        <taxon>Lachnospirales</taxon>
        <taxon>Lachnospiraceae</taxon>
        <taxon>Enterocloster</taxon>
    </lineage>
</organism>
<evidence type="ECO:0000313" key="2">
    <source>
        <dbReference type="EMBL" id="MCG4744202.1"/>
    </source>
</evidence>
<dbReference type="Proteomes" id="UP001299608">
    <property type="component" value="Unassembled WGS sequence"/>
</dbReference>
<dbReference type="AlphaFoldDB" id="A0AAX1SM84"/>
<dbReference type="InterPro" id="IPR019635">
    <property type="entry name" value="DUF2500"/>
</dbReference>
<evidence type="ECO:0000313" key="4">
    <source>
        <dbReference type="Proteomes" id="UP000669239"/>
    </source>
</evidence>
<evidence type="ECO:0000313" key="3">
    <source>
        <dbReference type="EMBL" id="NSJ47316.1"/>
    </source>
</evidence>